<dbReference type="GO" id="GO:0005737">
    <property type="term" value="C:cytoplasm"/>
    <property type="evidence" value="ECO:0007669"/>
    <property type="project" value="UniProtKB-SubCell"/>
</dbReference>
<evidence type="ECO:0000313" key="5">
    <source>
        <dbReference type="Proteomes" id="UP000295719"/>
    </source>
</evidence>
<comment type="caution">
    <text evidence="4">The sequence shown here is derived from an EMBL/GenBank/DDBJ whole genome shotgun (WGS) entry which is preliminary data.</text>
</comment>
<dbReference type="HAMAP" id="MF_01385">
    <property type="entry name" value="UreF"/>
    <property type="match status" value="1"/>
</dbReference>
<dbReference type="Pfam" id="PF01730">
    <property type="entry name" value="UreF"/>
    <property type="match status" value="1"/>
</dbReference>
<comment type="similarity">
    <text evidence="3">Belongs to the UreF family.</text>
</comment>
<dbReference type="PIRSF" id="PIRSF009467">
    <property type="entry name" value="Ureas_acces_UreF"/>
    <property type="match status" value="1"/>
</dbReference>
<dbReference type="InterPro" id="IPR038277">
    <property type="entry name" value="UreF_sf"/>
</dbReference>
<dbReference type="PANTHER" id="PTHR33620:SF1">
    <property type="entry name" value="UREASE ACCESSORY PROTEIN F"/>
    <property type="match status" value="1"/>
</dbReference>
<gene>
    <name evidence="3" type="primary">ureF</name>
    <name evidence="4" type="ORF">EDC52_11442</name>
</gene>
<comment type="function">
    <text evidence="3">Required for maturation of urease via the functional incorporation of the urease nickel metallocenter.</text>
</comment>
<dbReference type="AlphaFoldDB" id="A0A4R3YH62"/>
<keyword evidence="1 3" id="KW-0996">Nickel insertion</keyword>
<protein>
    <recommendedName>
        <fullName evidence="3">Urease accessory protein UreF</fullName>
    </recommendedName>
</protein>
<evidence type="ECO:0000256" key="3">
    <source>
        <dbReference type="HAMAP-Rule" id="MF_01385"/>
    </source>
</evidence>
<comment type="subcellular location">
    <subcellularLocation>
        <location evidence="3">Cytoplasm</location>
    </subcellularLocation>
</comment>
<evidence type="ECO:0000313" key="4">
    <source>
        <dbReference type="EMBL" id="TCV91935.1"/>
    </source>
</evidence>
<organism evidence="4 5">
    <name type="scientific">Biostraticola tofi</name>
    <dbReference type="NCBI Taxonomy" id="466109"/>
    <lineage>
        <taxon>Bacteria</taxon>
        <taxon>Pseudomonadati</taxon>
        <taxon>Pseudomonadota</taxon>
        <taxon>Gammaproteobacteria</taxon>
        <taxon>Enterobacterales</taxon>
        <taxon>Bruguierivoracaceae</taxon>
        <taxon>Biostraticola</taxon>
    </lineage>
</organism>
<dbReference type="GO" id="GO:0016151">
    <property type="term" value="F:nickel cation binding"/>
    <property type="evidence" value="ECO:0007669"/>
    <property type="project" value="UniProtKB-UniRule"/>
</dbReference>
<reference evidence="4 5" key="1">
    <citation type="submission" date="2019-03" db="EMBL/GenBank/DDBJ databases">
        <title>Genomic Encyclopedia of Type Strains, Phase IV (KMG-IV): sequencing the most valuable type-strain genomes for metagenomic binning, comparative biology and taxonomic classification.</title>
        <authorList>
            <person name="Goeker M."/>
        </authorList>
    </citation>
    <scope>NUCLEOTIDE SEQUENCE [LARGE SCALE GENOMIC DNA]</scope>
    <source>
        <strain evidence="4 5">DSM 19580</strain>
    </source>
</reference>
<accession>A0A4R3YH62</accession>
<dbReference type="Gene3D" id="1.10.4190.10">
    <property type="entry name" value="Urease accessory protein UreF"/>
    <property type="match status" value="1"/>
</dbReference>
<dbReference type="InterPro" id="IPR002639">
    <property type="entry name" value="UreF"/>
</dbReference>
<evidence type="ECO:0000256" key="2">
    <source>
        <dbReference type="ARBA" id="ARBA00023186"/>
    </source>
</evidence>
<keyword evidence="5" id="KW-1185">Reference proteome</keyword>
<dbReference type="PANTHER" id="PTHR33620">
    <property type="entry name" value="UREASE ACCESSORY PROTEIN F"/>
    <property type="match status" value="1"/>
</dbReference>
<keyword evidence="3" id="KW-0963">Cytoplasm</keyword>
<sequence>MMPDNLALLRLMQLTSANLPVGGFTYSQGLEWAVEAGWVADDLAFSRWQRLSLANTLTAVDWPLLIRLYKACEQQDSTAFAHWAELLLASRETGELRSEERQRGKALARLITEWDDLPLSGHWLTSLSSCQLAGIAWLGWHWRIPLPALAMGYGYNWLEGSVMAGLKLVPFGQQKAQQLLLTLSPLLPAAYRQALDLSDEAIGGSFVLQAIASACHETQYSRLFRS</sequence>
<keyword evidence="2 3" id="KW-0143">Chaperone</keyword>
<comment type="subunit">
    <text evidence="3">UreD, UreF and UreG form a complex that acts as a GTP-hydrolysis-dependent molecular chaperone, activating the urease apoprotein by helping to assemble the nickel containing metallocenter of UreC. The UreE protein probably delivers the nickel.</text>
</comment>
<dbReference type="EMBL" id="SMCR01000014">
    <property type="protein sequence ID" value="TCV91935.1"/>
    <property type="molecule type" value="Genomic_DNA"/>
</dbReference>
<name>A0A4R3YH62_9GAMM</name>
<proteinExistence type="inferred from homology"/>
<evidence type="ECO:0000256" key="1">
    <source>
        <dbReference type="ARBA" id="ARBA00022988"/>
    </source>
</evidence>
<dbReference type="Proteomes" id="UP000295719">
    <property type="component" value="Unassembled WGS sequence"/>
</dbReference>